<organism evidence="2 3">
    <name type="scientific">Luteimonas lutimaris</name>
    <dbReference type="NCBI Taxonomy" id="698645"/>
    <lineage>
        <taxon>Bacteria</taxon>
        <taxon>Pseudomonadati</taxon>
        <taxon>Pseudomonadota</taxon>
        <taxon>Gammaproteobacteria</taxon>
        <taxon>Lysobacterales</taxon>
        <taxon>Lysobacteraceae</taxon>
        <taxon>Luteimonas</taxon>
    </lineage>
</organism>
<evidence type="ECO:0000313" key="3">
    <source>
        <dbReference type="Proteomes" id="UP001501727"/>
    </source>
</evidence>
<dbReference type="Proteomes" id="UP001501727">
    <property type="component" value="Unassembled WGS sequence"/>
</dbReference>
<accession>A0ABP7M4I7</accession>
<name>A0ABP7M4I7_9GAMM</name>
<dbReference type="Gene3D" id="3.40.80.10">
    <property type="entry name" value="Peptidoglycan recognition protein-like"/>
    <property type="match status" value="1"/>
</dbReference>
<evidence type="ECO:0000259" key="1">
    <source>
        <dbReference type="Pfam" id="PF01510"/>
    </source>
</evidence>
<dbReference type="InterPro" id="IPR036505">
    <property type="entry name" value="Amidase/PGRP_sf"/>
</dbReference>
<feature type="domain" description="N-acetylmuramoyl-L-alanine amidase" evidence="1">
    <location>
        <begin position="23"/>
        <end position="106"/>
    </location>
</feature>
<dbReference type="InterPro" id="IPR002502">
    <property type="entry name" value="Amidase_domain"/>
</dbReference>
<dbReference type="Pfam" id="PF01510">
    <property type="entry name" value="Amidase_2"/>
    <property type="match status" value="1"/>
</dbReference>
<comment type="caution">
    <text evidence="2">The sequence shown here is derived from an EMBL/GenBank/DDBJ whole genome shotgun (WGS) entry which is preliminary data.</text>
</comment>
<proteinExistence type="predicted"/>
<gene>
    <name evidence="2" type="ORF">GCM10022229_04320</name>
</gene>
<dbReference type="EMBL" id="BAAAZU010000003">
    <property type="protein sequence ID" value="GAA3914452.1"/>
    <property type="molecule type" value="Genomic_DNA"/>
</dbReference>
<evidence type="ECO:0000313" key="2">
    <source>
        <dbReference type="EMBL" id="GAA3914452.1"/>
    </source>
</evidence>
<reference evidence="3" key="1">
    <citation type="journal article" date="2019" name="Int. J. Syst. Evol. Microbiol.">
        <title>The Global Catalogue of Microorganisms (GCM) 10K type strain sequencing project: providing services to taxonomists for standard genome sequencing and annotation.</title>
        <authorList>
            <consortium name="The Broad Institute Genomics Platform"/>
            <consortium name="The Broad Institute Genome Sequencing Center for Infectious Disease"/>
            <person name="Wu L."/>
            <person name="Ma J."/>
        </authorList>
    </citation>
    <scope>NUCLEOTIDE SEQUENCE [LARGE SCALE GENOMIC DNA]</scope>
    <source>
        <strain evidence="3">JCM 16916</strain>
    </source>
</reference>
<keyword evidence="3" id="KW-1185">Reference proteome</keyword>
<dbReference type="SUPFAM" id="SSF55846">
    <property type="entry name" value="N-acetylmuramoyl-L-alanine amidase-like"/>
    <property type="match status" value="1"/>
</dbReference>
<sequence>MGKIKSRCMAGGTCSAGEAKLIKGRGWNPTKVYNHEKVKAYPERYPTNEDSVGIEVVAMYDESTKTWDAPTPEQTESIKVLVRILKKAYSLQDADVYAHDTISRKTEGEDQGLYSGD</sequence>
<protein>
    <recommendedName>
        <fullName evidence="1">N-acetylmuramoyl-L-alanine amidase domain-containing protein</fullName>
    </recommendedName>
</protein>